<name>A0A8X6RYD3_TRICX</name>
<feature type="region of interest" description="Disordered" evidence="1">
    <location>
        <begin position="122"/>
        <end position="147"/>
    </location>
</feature>
<proteinExistence type="predicted"/>
<organism evidence="2 3">
    <name type="scientific">Trichonephila clavipes</name>
    <name type="common">Golden silk orbweaver</name>
    <name type="synonym">Nephila clavipes</name>
    <dbReference type="NCBI Taxonomy" id="2585209"/>
    <lineage>
        <taxon>Eukaryota</taxon>
        <taxon>Metazoa</taxon>
        <taxon>Ecdysozoa</taxon>
        <taxon>Arthropoda</taxon>
        <taxon>Chelicerata</taxon>
        <taxon>Arachnida</taxon>
        <taxon>Araneae</taxon>
        <taxon>Araneomorphae</taxon>
        <taxon>Entelegynae</taxon>
        <taxon>Araneoidea</taxon>
        <taxon>Nephilidae</taxon>
        <taxon>Trichonephila</taxon>
    </lineage>
</organism>
<sequence length="147" mass="16885">MEDIADPRNARLIVENLETEDIPRVKWSAISVVFNPFKHVWKVLGKAIVARQPPTCPLPELKSTLRMNASLWSWFKQIGMPPVDPFPHLGVGERDCIESHIHRRKLGKILGEPTPLATKRKKCQARTRWRQEKPTMVASKYRAKVDA</sequence>
<comment type="caution">
    <text evidence="2">The sequence shown here is derived from an EMBL/GenBank/DDBJ whole genome shotgun (WGS) entry which is preliminary data.</text>
</comment>
<evidence type="ECO:0000313" key="3">
    <source>
        <dbReference type="Proteomes" id="UP000887159"/>
    </source>
</evidence>
<protein>
    <submittedName>
        <fullName evidence="2">Uncharacterized protein</fullName>
    </submittedName>
</protein>
<dbReference type="EMBL" id="BMAU01021225">
    <property type="protein sequence ID" value="GFY01060.1"/>
    <property type="molecule type" value="Genomic_DNA"/>
</dbReference>
<gene>
    <name evidence="2" type="ORF">TNCV_5075281</name>
</gene>
<keyword evidence="3" id="KW-1185">Reference proteome</keyword>
<evidence type="ECO:0000256" key="1">
    <source>
        <dbReference type="SAM" id="MobiDB-lite"/>
    </source>
</evidence>
<dbReference type="AlphaFoldDB" id="A0A8X6RYD3"/>
<reference evidence="2" key="1">
    <citation type="submission" date="2020-08" db="EMBL/GenBank/DDBJ databases">
        <title>Multicomponent nature underlies the extraordinary mechanical properties of spider dragline silk.</title>
        <authorList>
            <person name="Kono N."/>
            <person name="Nakamura H."/>
            <person name="Mori M."/>
            <person name="Yoshida Y."/>
            <person name="Ohtoshi R."/>
            <person name="Malay A.D."/>
            <person name="Moran D.A.P."/>
            <person name="Tomita M."/>
            <person name="Numata K."/>
            <person name="Arakawa K."/>
        </authorList>
    </citation>
    <scope>NUCLEOTIDE SEQUENCE</scope>
</reference>
<accession>A0A8X6RYD3</accession>
<evidence type="ECO:0000313" key="2">
    <source>
        <dbReference type="EMBL" id="GFY01060.1"/>
    </source>
</evidence>
<dbReference type="Proteomes" id="UP000887159">
    <property type="component" value="Unassembled WGS sequence"/>
</dbReference>